<feature type="region of interest" description="Disordered" evidence="3">
    <location>
        <begin position="618"/>
        <end position="646"/>
    </location>
</feature>
<dbReference type="InterPro" id="IPR020845">
    <property type="entry name" value="AMP-binding_CS"/>
</dbReference>
<proteinExistence type="predicted"/>
<protein>
    <submittedName>
        <fullName evidence="5">Amino acid adenylation domain-containing protein/thioester reductase-like protein</fullName>
    </submittedName>
</protein>
<evidence type="ECO:0000256" key="2">
    <source>
        <dbReference type="ARBA" id="ARBA00022553"/>
    </source>
</evidence>
<evidence type="ECO:0000313" key="6">
    <source>
        <dbReference type="Proteomes" id="UP000282084"/>
    </source>
</evidence>
<feature type="region of interest" description="Disordered" evidence="3">
    <location>
        <begin position="1042"/>
        <end position="1067"/>
    </location>
</feature>
<dbReference type="EMBL" id="RBXO01000001">
    <property type="protein sequence ID" value="RKT52820.1"/>
    <property type="molecule type" value="Genomic_DNA"/>
</dbReference>
<organism evidence="5 6">
    <name type="scientific">Saccharothrix australiensis</name>
    <dbReference type="NCBI Taxonomy" id="2072"/>
    <lineage>
        <taxon>Bacteria</taxon>
        <taxon>Bacillati</taxon>
        <taxon>Actinomycetota</taxon>
        <taxon>Actinomycetes</taxon>
        <taxon>Pseudonocardiales</taxon>
        <taxon>Pseudonocardiaceae</taxon>
        <taxon>Saccharothrix</taxon>
    </lineage>
</organism>
<dbReference type="OrthoDB" id="2472181at2"/>
<feature type="compositionally biased region" description="Basic and acidic residues" evidence="3">
    <location>
        <begin position="618"/>
        <end position="634"/>
    </location>
</feature>
<dbReference type="InterPro" id="IPR010080">
    <property type="entry name" value="Thioester_reductase-like_dom"/>
</dbReference>
<dbReference type="InterPro" id="IPR036736">
    <property type="entry name" value="ACP-like_sf"/>
</dbReference>
<dbReference type="InterPro" id="IPR025110">
    <property type="entry name" value="AMP-bd_C"/>
</dbReference>
<reference evidence="5 6" key="1">
    <citation type="submission" date="2018-10" db="EMBL/GenBank/DDBJ databases">
        <title>Sequencing the genomes of 1000 actinobacteria strains.</title>
        <authorList>
            <person name="Klenk H.-P."/>
        </authorList>
    </citation>
    <scope>NUCLEOTIDE SEQUENCE [LARGE SCALE GENOMIC DNA]</scope>
    <source>
        <strain evidence="5 6">DSM 43800</strain>
    </source>
</reference>
<comment type="caution">
    <text evidence="5">The sequence shown here is derived from an EMBL/GenBank/DDBJ whole genome shotgun (WGS) entry which is preliminary data.</text>
</comment>
<dbReference type="InterPro" id="IPR013120">
    <property type="entry name" value="FAR_NAD-bd"/>
</dbReference>
<dbReference type="CDD" id="cd12117">
    <property type="entry name" value="A_NRPS_Srf_like"/>
    <property type="match status" value="1"/>
</dbReference>
<dbReference type="PROSITE" id="PS00455">
    <property type="entry name" value="AMP_BINDING"/>
    <property type="match status" value="1"/>
</dbReference>
<dbReference type="InterPro" id="IPR045851">
    <property type="entry name" value="AMP-bd_C_sf"/>
</dbReference>
<keyword evidence="2" id="KW-0597">Phosphoprotein</keyword>
<feature type="compositionally biased region" description="Basic and acidic residues" evidence="3">
    <location>
        <begin position="1149"/>
        <end position="1171"/>
    </location>
</feature>
<dbReference type="Gene3D" id="2.30.38.10">
    <property type="entry name" value="Luciferase, Domain 3"/>
    <property type="match status" value="1"/>
</dbReference>
<evidence type="ECO:0000259" key="4">
    <source>
        <dbReference type="PROSITE" id="PS50075"/>
    </source>
</evidence>
<evidence type="ECO:0000256" key="1">
    <source>
        <dbReference type="ARBA" id="ARBA00022450"/>
    </source>
</evidence>
<feature type="compositionally biased region" description="Basic and acidic residues" evidence="3">
    <location>
        <begin position="1049"/>
        <end position="1059"/>
    </location>
</feature>
<dbReference type="InterPro" id="IPR000873">
    <property type="entry name" value="AMP-dep_synth/lig_dom"/>
</dbReference>
<dbReference type="Gene3D" id="1.10.1200.10">
    <property type="entry name" value="ACP-like"/>
    <property type="match status" value="1"/>
</dbReference>
<dbReference type="InterPro" id="IPR036291">
    <property type="entry name" value="NAD(P)-bd_dom_sf"/>
</dbReference>
<dbReference type="CDD" id="cd05235">
    <property type="entry name" value="SDR_e1"/>
    <property type="match status" value="1"/>
</dbReference>
<gene>
    <name evidence="5" type="ORF">C8E97_1358</name>
</gene>
<dbReference type="SUPFAM" id="SSF56801">
    <property type="entry name" value="Acetyl-CoA synthetase-like"/>
    <property type="match status" value="1"/>
</dbReference>
<dbReference type="RefSeq" id="WP_147455013.1">
    <property type="nucleotide sequence ID" value="NZ_RBXO01000001.1"/>
</dbReference>
<keyword evidence="6" id="KW-1185">Reference proteome</keyword>
<dbReference type="Pfam" id="PF00501">
    <property type="entry name" value="AMP-binding"/>
    <property type="match status" value="1"/>
</dbReference>
<accession>A0A495VVB1</accession>
<dbReference type="NCBIfam" id="TIGR01733">
    <property type="entry name" value="AA-adenyl-dom"/>
    <property type="match status" value="1"/>
</dbReference>
<dbReference type="PANTHER" id="PTHR44845:SF6">
    <property type="entry name" value="BETA-ALANINE-ACTIVATING ENZYME"/>
    <property type="match status" value="1"/>
</dbReference>
<dbReference type="Gene3D" id="3.40.50.980">
    <property type="match status" value="2"/>
</dbReference>
<dbReference type="Pfam" id="PF07993">
    <property type="entry name" value="NAD_binding_4"/>
    <property type="match status" value="1"/>
</dbReference>
<keyword evidence="1" id="KW-0596">Phosphopantetheine</keyword>
<dbReference type="Gene3D" id="3.30.300.30">
    <property type="match status" value="1"/>
</dbReference>
<dbReference type="PANTHER" id="PTHR44845">
    <property type="entry name" value="CARRIER DOMAIN-CONTAINING PROTEIN"/>
    <property type="match status" value="1"/>
</dbReference>
<sequence>MELREMQRAEHLDRVREWNRTSTGYPRDALVHQLFLDQVEAAPDAVALSPEDGADLTYGELRRRADVLAAVLGGRGVRAGDPVAVALERSVDAYVAILAVLRAGGRWVPVDPDSPSSRVETVLRRAGCAVAVVPAGGDAGLPPDVVAVDAGEVTDAAPPPTPELTALAPAYVMFTSGSTGTPKGVVVPHRAVVRLARSTGPVSFRGDDVVCATVNPTFDMSVFELFGALLNGARLVVPRRETVLSAAGLDALLRRERVTAMWLGSALFHQFAAQRPGMFRGLRTLVAGGDALNPNVVRKLLAEGRPERLVDGYGPTENTGLSTAHVVDELPPEAEAVPIGRPISDSTAYVVREDGSPADVGEEGELWVGGDGVALGYLGMPGLTAQRFVADPFGHRDGGVLYRTGDVARWRRDGVLEFLGRRDRQVKIDGSRVELREIELVLASLHRVEEAVVALVEGPDGGEHLCGWVTVARDADRRALPSALRRRLRDRLPAFMVPTEIRVVDDMPLTSNGKVDRERLRRAAAAEPVAVDERDGPRTAVERDVASVWRRALGVPSVGRHDDFFALGGQSVQVAQVVAAVGDRVGIPPDRAGSLIRALLADPGLERFARRVEAVRDDTGRAAGDRGGADRGGADRGGAGGSGAATAADLRREARLPAGVRFTAPPAGDPTAPRRVLLTGASGFLGVHLLDRLVATGVREVWCLVRADDEAHARRRLAGRARRYGLDHERVADHVVPLPGDLSAPRLGLAEERYGLLAEAVDTVVHAGAAVNFAYPYESLRDSNVDGVRALLDLAAAPRLKAFHHVSTISVLTGYAGTGVRYVLEDRLPDFPERLALGYFETKWVAEALVREAARRGLPVTIHRPSEITGTRDRGTWNTDTFLCTWLRTIVDTGLAPDVALPLDLVPVDYTAEAIVHIVRGRRPDGRTHHLVNPRPARLALLVDRLRHRGYPVRDVPYAEWVRHVTDLSRADPYRPMTPYLPLFHERVAGTAATVEEMQFAGNFPECSRTNTRRATDGAGPRLPAVDADLLDTHLDFLARTGFLPTPPARREATRRPPADDPPPTGTALAERALPALRAHLDANPLAEAAVRADLDPALLRRFTAGEAHRRPVEVEALTRLARRFRGTPGGALFDGLAEAVRATAVHARAADERSADERSADERQADERQAGTDPDAVPAGAADVAAFLTALADDSGPGVAAAAVRCLLLTHAAVCAELGHALRHAATPVPDPLLRCVEDAQQVFPPWHDACAEVIARAVEDGEDPADVIGAADRVDALLRAYGASVVSG</sequence>
<dbReference type="Gene3D" id="3.40.50.720">
    <property type="entry name" value="NAD(P)-binding Rossmann-like Domain"/>
    <property type="match status" value="1"/>
</dbReference>
<dbReference type="SUPFAM" id="SSF47336">
    <property type="entry name" value="ACP-like"/>
    <property type="match status" value="1"/>
</dbReference>
<feature type="region of interest" description="Disordered" evidence="3">
    <location>
        <begin position="1148"/>
        <end position="1178"/>
    </location>
</feature>
<evidence type="ECO:0000256" key="3">
    <source>
        <dbReference type="SAM" id="MobiDB-lite"/>
    </source>
</evidence>
<dbReference type="Pfam" id="PF13193">
    <property type="entry name" value="AMP-binding_C"/>
    <property type="match status" value="1"/>
</dbReference>
<dbReference type="NCBIfam" id="TIGR01746">
    <property type="entry name" value="Thioester-redct"/>
    <property type="match status" value="1"/>
</dbReference>
<feature type="domain" description="Carrier" evidence="4">
    <location>
        <begin position="536"/>
        <end position="616"/>
    </location>
</feature>
<dbReference type="Pfam" id="PF00550">
    <property type="entry name" value="PP-binding"/>
    <property type="match status" value="1"/>
</dbReference>
<name>A0A495VVB1_9PSEU</name>
<dbReference type="SUPFAM" id="SSF51735">
    <property type="entry name" value="NAD(P)-binding Rossmann-fold domains"/>
    <property type="match status" value="1"/>
</dbReference>
<dbReference type="InterPro" id="IPR010071">
    <property type="entry name" value="AA_adenyl_dom"/>
</dbReference>
<dbReference type="PROSITE" id="PS50075">
    <property type="entry name" value="CARRIER"/>
    <property type="match status" value="1"/>
</dbReference>
<dbReference type="Proteomes" id="UP000282084">
    <property type="component" value="Unassembled WGS sequence"/>
</dbReference>
<dbReference type="InterPro" id="IPR009081">
    <property type="entry name" value="PP-bd_ACP"/>
</dbReference>
<evidence type="ECO:0000313" key="5">
    <source>
        <dbReference type="EMBL" id="RKT52820.1"/>
    </source>
</evidence>